<dbReference type="InterPro" id="IPR050309">
    <property type="entry name" value="Type-B_Carboxylest/Lipase"/>
</dbReference>
<evidence type="ECO:0000259" key="4">
    <source>
        <dbReference type="Pfam" id="PF00135"/>
    </source>
</evidence>
<keyword evidence="2 3" id="KW-0378">Hydrolase</keyword>
<dbReference type="PANTHER" id="PTHR11559">
    <property type="entry name" value="CARBOXYLESTERASE"/>
    <property type="match status" value="1"/>
</dbReference>
<dbReference type="SUPFAM" id="SSF53474">
    <property type="entry name" value="alpha/beta-Hydrolases"/>
    <property type="match status" value="1"/>
</dbReference>
<dbReference type="Proteomes" id="UP000468735">
    <property type="component" value="Unassembled WGS sequence"/>
</dbReference>
<dbReference type="GO" id="GO:0016787">
    <property type="term" value="F:hydrolase activity"/>
    <property type="evidence" value="ECO:0007669"/>
    <property type="project" value="UniProtKB-KW"/>
</dbReference>
<dbReference type="AlphaFoldDB" id="A0A6H9ZAK2"/>
<evidence type="ECO:0000313" key="6">
    <source>
        <dbReference type="Proteomes" id="UP000468735"/>
    </source>
</evidence>
<evidence type="ECO:0000256" key="3">
    <source>
        <dbReference type="RuleBase" id="RU361235"/>
    </source>
</evidence>
<keyword evidence="6" id="KW-1185">Reference proteome</keyword>
<protein>
    <recommendedName>
        <fullName evidence="3">Carboxylic ester hydrolase</fullName>
        <ecNumber evidence="3">3.1.1.-</ecNumber>
    </recommendedName>
</protein>
<comment type="similarity">
    <text evidence="1 3">Belongs to the type-B carboxylesterase/lipase family.</text>
</comment>
<evidence type="ECO:0000256" key="1">
    <source>
        <dbReference type="ARBA" id="ARBA00005964"/>
    </source>
</evidence>
<reference evidence="5 6" key="1">
    <citation type="submission" date="2019-09" db="EMBL/GenBank/DDBJ databases">
        <title>Actinomadura physcomitrii sp. nov., a novel actinomycete isolated from moss [Physcomitrium sphaericum (Ludw) Fuernr].</title>
        <authorList>
            <person name="Zhuang X."/>
            <person name="Liu C."/>
        </authorList>
    </citation>
    <scope>NUCLEOTIDE SEQUENCE [LARGE SCALE GENOMIC DNA]</scope>
    <source>
        <strain evidence="5 6">HMC1</strain>
    </source>
</reference>
<evidence type="ECO:0000313" key="5">
    <source>
        <dbReference type="EMBL" id="KAB2352513.1"/>
    </source>
</evidence>
<dbReference type="Gene3D" id="3.40.50.1820">
    <property type="entry name" value="alpha/beta hydrolase"/>
    <property type="match status" value="1"/>
</dbReference>
<dbReference type="EMBL" id="WBMT01000001">
    <property type="protein sequence ID" value="KAB2352513.1"/>
    <property type="molecule type" value="Genomic_DNA"/>
</dbReference>
<dbReference type="EC" id="3.1.1.-" evidence="3"/>
<feature type="domain" description="Carboxylesterase type B" evidence="4">
    <location>
        <begin position="62"/>
        <end position="550"/>
    </location>
</feature>
<dbReference type="OrthoDB" id="4308422at2"/>
<dbReference type="Pfam" id="PF00135">
    <property type="entry name" value="COesterase"/>
    <property type="match status" value="1"/>
</dbReference>
<accession>A0A6H9ZAK2</accession>
<gene>
    <name evidence="5" type="ORF">F8566_02195</name>
</gene>
<dbReference type="InterPro" id="IPR029058">
    <property type="entry name" value="AB_hydrolase_fold"/>
</dbReference>
<evidence type="ECO:0000256" key="2">
    <source>
        <dbReference type="ARBA" id="ARBA00022801"/>
    </source>
</evidence>
<comment type="caution">
    <text evidence="5">The sequence shown here is derived from an EMBL/GenBank/DDBJ whole genome shotgun (WGS) entry which is preliminary data.</text>
</comment>
<sequence length="552" mass="58418">MAAFAVRTVWWLPISRPVGSPDSDSAWGECLMRFMRAALALCVAAVLVGGLPVSASAAPGDTVTVKDGSLRGKVTGDGRQFLGVPYAAPPTGNLRFRPPKPAVPWSGVRDATKAGNICPQIGLGNEDCLVLNVHTPPAAESKNLPVMVWIPGGAYSLGWASGYDPAPLVAKGKVIVVTVNYRLGPLGYMALPGLAEESGTTGNYGLLDQQAGLRWVRDNIGAFGGDPRNVTLFGESAGGHSVCMQLISPRAAGLFHKAISESGGCVGTALGPVPAERAYTTGTEFAKKVGCTDPGTMVACLRDKPAGDLRTDAGGLFGTGGLSWVPVIDGSVVEEPTRPALESGRYHRVPLISGSNKHEGRLFLALGHHLAKLRRANADELKTELRFRAGKLTQELLDAYPAESADNADVALSSATTDGGFSCPALFTDRAAAANPGQKVYAYEFSDPDPPLAGLDPFLHMGAYHSAEIWYLFKSLNGIPLFPGLNADQQRLSDQMISYWSTFAKTGDPNGPGVPQWPAFTSRSQQLQRLTSAGTGPFSTFDTDHKCRLWDR</sequence>
<dbReference type="InterPro" id="IPR002018">
    <property type="entry name" value="CarbesteraseB"/>
</dbReference>
<dbReference type="InterPro" id="IPR019826">
    <property type="entry name" value="Carboxylesterase_B_AS"/>
</dbReference>
<organism evidence="5 6">
    <name type="scientific">Actinomadura rudentiformis</name>
    <dbReference type="NCBI Taxonomy" id="359158"/>
    <lineage>
        <taxon>Bacteria</taxon>
        <taxon>Bacillati</taxon>
        <taxon>Actinomycetota</taxon>
        <taxon>Actinomycetes</taxon>
        <taxon>Streptosporangiales</taxon>
        <taxon>Thermomonosporaceae</taxon>
        <taxon>Actinomadura</taxon>
    </lineage>
</organism>
<proteinExistence type="inferred from homology"/>
<name>A0A6H9ZAK2_9ACTN</name>
<dbReference type="PROSITE" id="PS00122">
    <property type="entry name" value="CARBOXYLESTERASE_B_1"/>
    <property type="match status" value="1"/>
</dbReference>